<organism evidence="1 2">
    <name type="scientific">Pontibacter rugosus</name>
    <dbReference type="NCBI Taxonomy" id="1745966"/>
    <lineage>
        <taxon>Bacteria</taxon>
        <taxon>Pseudomonadati</taxon>
        <taxon>Bacteroidota</taxon>
        <taxon>Cytophagia</taxon>
        <taxon>Cytophagales</taxon>
        <taxon>Hymenobacteraceae</taxon>
        <taxon>Pontibacter</taxon>
    </lineage>
</organism>
<proteinExistence type="predicted"/>
<name>A0ABW3SSF0_9BACT</name>
<keyword evidence="2" id="KW-1185">Reference proteome</keyword>
<sequence length="116" mass="13786">MVKLILTKKEREQLAEQVREAGYKDQTEYLRKKVFASGDTPVHNPKKLFRALDKTGGELNRIGNNINQVAKYIHYLEKNNMVEARVISEYNRYFQEFLQVEVEYVKAIRAYLRTMR</sequence>
<gene>
    <name evidence="1" type="primary">mobC</name>
    <name evidence="1" type="ORF">ACFQ2O_14845</name>
</gene>
<reference evidence="2" key="1">
    <citation type="journal article" date="2019" name="Int. J. Syst. Evol. Microbiol.">
        <title>The Global Catalogue of Microorganisms (GCM) 10K type strain sequencing project: providing services to taxonomists for standard genome sequencing and annotation.</title>
        <authorList>
            <consortium name="The Broad Institute Genomics Platform"/>
            <consortium name="The Broad Institute Genome Sequencing Center for Infectious Disease"/>
            <person name="Wu L."/>
            <person name="Ma J."/>
        </authorList>
    </citation>
    <scope>NUCLEOTIDE SEQUENCE [LARGE SCALE GENOMIC DNA]</scope>
    <source>
        <strain evidence="2">JCM 31319</strain>
    </source>
</reference>
<evidence type="ECO:0000313" key="2">
    <source>
        <dbReference type="Proteomes" id="UP001597094"/>
    </source>
</evidence>
<dbReference type="Proteomes" id="UP001597094">
    <property type="component" value="Unassembled WGS sequence"/>
</dbReference>
<evidence type="ECO:0000313" key="1">
    <source>
        <dbReference type="EMBL" id="MFD1187493.1"/>
    </source>
</evidence>
<protein>
    <submittedName>
        <fullName evidence="1">Plasmid mobilization relaxosome protein MobC</fullName>
    </submittedName>
</protein>
<dbReference type="Pfam" id="PF21983">
    <property type="entry name" value="NikA-like"/>
    <property type="match status" value="1"/>
</dbReference>
<accession>A0ABW3SSF0</accession>
<dbReference type="EMBL" id="JBHTLD010000146">
    <property type="protein sequence ID" value="MFD1187493.1"/>
    <property type="molecule type" value="Genomic_DNA"/>
</dbReference>
<dbReference type="InterPro" id="IPR053842">
    <property type="entry name" value="NikA-like"/>
</dbReference>
<comment type="caution">
    <text evidence="1">The sequence shown here is derived from an EMBL/GenBank/DDBJ whole genome shotgun (WGS) entry which is preliminary data.</text>
</comment>
<dbReference type="RefSeq" id="WP_377529107.1">
    <property type="nucleotide sequence ID" value="NZ_JBHTLD010000146.1"/>
</dbReference>